<protein>
    <recommendedName>
        <fullName evidence="6">Phospholipase C</fullName>
    </recommendedName>
</protein>
<keyword evidence="2" id="KW-0843">Virulence</keyword>
<evidence type="ECO:0000256" key="1">
    <source>
        <dbReference type="ARBA" id="ARBA00022801"/>
    </source>
</evidence>
<evidence type="ECO:0000256" key="3">
    <source>
        <dbReference type="SAM" id="MobiDB-lite"/>
    </source>
</evidence>
<feature type="region of interest" description="Disordered" evidence="3">
    <location>
        <begin position="523"/>
        <end position="542"/>
    </location>
</feature>
<dbReference type="InterPro" id="IPR017850">
    <property type="entry name" value="Alkaline_phosphatase_core_sf"/>
</dbReference>
<sequence length="570" mass="60865">MNPRTRQRPKDPKAAAGQQPSRRRRLGLWAARHPSLAALSAVAVLVLILGGGFFAATARTAGAGPAIPGISKIQHVVIIMQENRSFDSYFGTFPGADGIPMSNGVPTVCVPDPASVACVRPYYDPADRNSGGPHGQANATADVDGGKMDGFIAQAEQAASHCAANEPSCAGGGTTDVMGYHDGSDLPNYWAYAKDFTLQDHMFEPNASWSLPAHLYMVSEWSAKCSTAGDPQSCVNALQNPGNPPDFGNGLRNTLIGKCRAGLGTTACQSALNSAGISPDLAASLHTFITQHCKATDSFATCQTAIDQAQLPDSLKQKLLAAAQQIAPPDYAWTDLTYLLHQQNVSWGYYVFNGTEPDCRDDSAVTCAPVTQNAKTPGIWNPLPYFDTVKQDGQLGNIQSLTNFYTAAKDGTLPAVSWIDPTGAVSEHPPALVSTGQAYVTGLVNAIMAGPDWDSTAIFLSWDDWGGFYDHVAPPTVDQNGYGLRVPGIVISPYAKKGYIDHQTLSHDAYVKFIEDDFLHGQRLDPATDSRPDPRPDVRENSPLLGNLAEDFDFNQTPSPPVILPNAATY</sequence>
<dbReference type="Proteomes" id="UP000070134">
    <property type="component" value="Chromosome"/>
</dbReference>
<keyword evidence="5" id="KW-1185">Reference proteome</keyword>
<feature type="region of interest" description="Disordered" evidence="3">
    <location>
        <begin position="549"/>
        <end position="570"/>
    </location>
</feature>
<dbReference type="AlphaFoldDB" id="A0A127A1U3"/>
<dbReference type="STRING" id="37927.SA2016_2755"/>
<feature type="compositionally biased region" description="Basic and acidic residues" evidence="3">
    <location>
        <begin position="523"/>
        <end position="540"/>
    </location>
</feature>
<organism evidence="4 5">
    <name type="scientific">Sinomonas atrocyanea</name>
    <dbReference type="NCBI Taxonomy" id="37927"/>
    <lineage>
        <taxon>Bacteria</taxon>
        <taxon>Bacillati</taxon>
        <taxon>Actinomycetota</taxon>
        <taxon>Actinomycetes</taxon>
        <taxon>Micrococcales</taxon>
        <taxon>Micrococcaceae</taxon>
        <taxon>Sinomonas</taxon>
    </lineage>
</organism>
<feature type="region of interest" description="Disordered" evidence="3">
    <location>
        <begin position="1"/>
        <end position="23"/>
    </location>
</feature>
<dbReference type="PANTHER" id="PTHR31956:SF1">
    <property type="entry name" value="NON-SPECIFIC PHOSPHOLIPASE C1"/>
    <property type="match status" value="1"/>
</dbReference>
<evidence type="ECO:0008006" key="6">
    <source>
        <dbReference type="Google" id="ProtNLM"/>
    </source>
</evidence>
<gene>
    <name evidence="4" type="ORF">SA2016_2755</name>
</gene>
<evidence type="ECO:0000313" key="4">
    <source>
        <dbReference type="EMBL" id="AMM33420.1"/>
    </source>
</evidence>
<evidence type="ECO:0000313" key="5">
    <source>
        <dbReference type="Proteomes" id="UP000070134"/>
    </source>
</evidence>
<dbReference type="RefSeq" id="WP_066499045.1">
    <property type="nucleotide sequence ID" value="NZ_BJMO01000005.1"/>
</dbReference>
<accession>A0A127A1U3</accession>
<dbReference type="PATRIC" id="fig|37927.3.peg.2832"/>
<reference evidence="4 5" key="1">
    <citation type="submission" date="2016-02" db="EMBL/GenBank/DDBJ databases">
        <title>Complete genome of Sinomonas atrocyanea KCTC 3377.</title>
        <authorList>
            <person name="Kim K.M."/>
        </authorList>
    </citation>
    <scope>NUCLEOTIDE SEQUENCE [LARGE SCALE GENOMIC DNA]</scope>
    <source>
        <strain evidence="4 5">KCTC 3377</strain>
    </source>
</reference>
<dbReference type="KEGG" id="satk:SA2016_2755"/>
<keyword evidence="1" id="KW-0378">Hydrolase</keyword>
<name>A0A127A1U3_9MICC</name>
<dbReference type="CDD" id="cd16013">
    <property type="entry name" value="AcpA"/>
    <property type="match status" value="1"/>
</dbReference>
<dbReference type="Gene3D" id="3.40.720.10">
    <property type="entry name" value="Alkaline Phosphatase, subunit A"/>
    <property type="match status" value="2"/>
</dbReference>
<evidence type="ECO:0000256" key="2">
    <source>
        <dbReference type="ARBA" id="ARBA00023026"/>
    </source>
</evidence>
<dbReference type="InterPro" id="IPR007312">
    <property type="entry name" value="Phosphoesterase"/>
</dbReference>
<dbReference type="Pfam" id="PF04185">
    <property type="entry name" value="Phosphoesterase"/>
    <property type="match status" value="1"/>
</dbReference>
<dbReference type="PANTHER" id="PTHR31956">
    <property type="entry name" value="NON-SPECIFIC PHOSPHOLIPASE C4-RELATED"/>
    <property type="match status" value="1"/>
</dbReference>
<dbReference type="EMBL" id="CP014518">
    <property type="protein sequence ID" value="AMM33420.1"/>
    <property type="molecule type" value="Genomic_DNA"/>
</dbReference>
<dbReference type="GO" id="GO:0042578">
    <property type="term" value="F:phosphoric ester hydrolase activity"/>
    <property type="evidence" value="ECO:0007669"/>
    <property type="project" value="UniProtKB-ARBA"/>
</dbReference>
<proteinExistence type="predicted"/>